<organism evidence="2 4">
    <name type="scientific">Lasiodiplodia theobromae</name>
    <dbReference type="NCBI Taxonomy" id="45133"/>
    <lineage>
        <taxon>Eukaryota</taxon>
        <taxon>Fungi</taxon>
        <taxon>Dikarya</taxon>
        <taxon>Ascomycota</taxon>
        <taxon>Pezizomycotina</taxon>
        <taxon>Dothideomycetes</taxon>
        <taxon>Dothideomycetes incertae sedis</taxon>
        <taxon>Botryosphaeriales</taxon>
        <taxon>Botryosphaeriaceae</taxon>
        <taxon>Lasiodiplodia</taxon>
    </lineage>
</organism>
<dbReference type="Proteomes" id="UP000325902">
    <property type="component" value="Unassembled WGS sequence"/>
</dbReference>
<dbReference type="Pfam" id="PF20246">
    <property type="entry name" value="DUF6601"/>
    <property type="match status" value="1"/>
</dbReference>
<feature type="transmembrane region" description="Helical" evidence="1">
    <location>
        <begin position="259"/>
        <end position="284"/>
    </location>
</feature>
<reference evidence="3" key="2">
    <citation type="journal article" date="2018" name="DNA Res.">
        <title>Comparative genome and transcriptome analyses reveal adaptations to opportunistic infections in woody plant degrading pathogens of Botryosphaeriaceae.</title>
        <authorList>
            <person name="Yan J.Y."/>
            <person name="Zhao W.S."/>
            <person name="Chen Z."/>
            <person name="Xing Q.K."/>
            <person name="Zhang W."/>
            <person name="Chethana K.W.T."/>
            <person name="Xue M.F."/>
            <person name="Xu J.P."/>
            <person name="Phillips A.J.L."/>
            <person name="Wang Y."/>
            <person name="Liu J.H."/>
            <person name="Liu M."/>
            <person name="Zhou Y."/>
            <person name="Jayawardena R.S."/>
            <person name="Manawasinghe I.S."/>
            <person name="Huang J.B."/>
            <person name="Qiao G.H."/>
            <person name="Fu C.Y."/>
            <person name="Guo F.F."/>
            <person name="Dissanayake A.J."/>
            <person name="Peng Y.L."/>
            <person name="Hyde K.D."/>
            <person name="Li X.H."/>
        </authorList>
    </citation>
    <scope>NUCLEOTIDE SEQUENCE</scope>
    <source>
        <strain evidence="3">CSS-01s</strain>
    </source>
</reference>
<dbReference type="EMBL" id="MDYX01000048">
    <property type="protein sequence ID" value="KAF9630993.1"/>
    <property type="molecule type" value="Genomic_DNA"/>
</dbReference>
<evidence type="ECO:0008006" key="5">
    <source>
        <dbReference type="Google" id="ProtNLM"/>
    </source>
</evidence>
<evidence type="ECO:0000313" key="4">
    <source>
        <dbReference type="Proteomes" id="UP000325902"/>
    </source>
</evidence>
<comment type="caution">
    <text evidence="2">The sequence shown here is derived from an EMBL/GenBank/DDBJ whole genome shotgun (WGS) entry which is preliminary data.</text>
</comment>
<dbReference type="Proteomes" id="UP000627934">
    <property type="component" value="Unassembled WGS sequence"/>
</dbReference>
<keyword evidence="1" id="KW-0812">Transmembrane</keyword>
<dbReference type="OrthoDB" id="5086500at2759"/>
<dbReference type="InterPro" id="IPR046536">
    <property type="entry name" value="DUF6601"/>
</dbReference>
<name>A0A5N5CV06_9PEZI</name>
<dbReference type="AlphaFoldDB" id="A0A5N5CV06"/>
<protein>
    <recommendedName>
        <fullName evidence="5">Subtilisin-like serine protease</fullName>
    </recommendedName>
</protein>
<keyword evidence="1" id="KW-0472">Membrane</keyword>
<evidence type="ECO:0000256" key="1">
    <source>
        <dbReference type="SAM" id="Phobius"/>
    </source>
</evidence>
<dbReference type="PANTHER" id="PTHR34414:SF1">
    <property type="entry name" value="SUBTILISIN-LIKE SERINE PROTEASE"/>
    <property type="match status" value="1"/>
</dbReference>
<sequence>MITPPRKINDFLEADLSVPKLNDIHSWLLIVGRPVPPRPLNHQILIGRNIVVTEQAELHLVWAKHRIFIKPLPRYLLDLSFWNDYLVCPAKSPESGSSSRNIWKCENNPECHRREKLAALARGFLFSYTALVQHESDFRIAIDQGLLPSTVTWESWKMVAADVLENHTYAAVNPRYWYGELRLTRLNKIYRFRYGKIFRAYSTVGFYNSSGDFFADNLGKLAVFLGYVVMVLTAMQVGLATDKLQPDVAFQRASYGFTVFSILAPILALGIIIAVFACLSFTNWTETCDFQKKRFRDMGVSNKVKPVLNTD</sequence>
<keyword evidence="4" id="KW-1185">Reference proteome</keyword>
<dbReference type="EMBL" id="VCHE01000221">
    <property type="protein sequence ID" value="KAB2569161.1"/>
    <property type="molecule type" value="Genomic_DNA"/>
</dbReference>
<evidence type="ECO:0000313" key="2">
    <source>
        <dbReference type="EMBL" id="KAB2569161.1"/>
    </source>
</evidence>
<proteinExistence type="predicted"/>
<keyword evidence="1" id="KW-1133">Transmembrane helix</keyword>
<reference evidence="3" key="1">
    <citation type="submission" date="2016-08" db="EMBL/GenBank/DDBJ databases">
        <authorList>
            <person name="Yan J."/>
        </authorList>
    </citation>
    <scope>NUCLEOTIDE SEQUENCE</scope>
    <source>
        <strain evidence="3">CSS-01s</strain>
    </source>
</reference>
<accession>A0A5N5CV06</accession>
<dbReference type="PANTHER" id="PTHR34414">
    <property type="entry name" value="HET DOMAIN-CONTAINING PROTEIN-RELATED"/>
    <property type="match status" value="1"/>
</dbReference>
<gene>
    <name evidence="3" type="ORF">BFW01_g1867</name>
    <name evidence="2" type="ORF">DBV05_g12164</name>
</gene>
<reference evidence="2 4" key="3">
    <citation type="journal article" date="2019" name="Sci. Rep.">
        <title>A multi-omics analysis of the grapevine pathogen Lasiodiplodia theobromae reveals that temperature affects the expression of virulence- and pathogenicity-related genes.</title>
        <authorList>
            <person name="Felix C."/>
            <person name="Meneses R."/>
            <person name="Goncalves M.F.M."/>
            <person name="Tilleman L."/>
            <person name="Duarte A.S."/>
            <person name="Jorrin-Novo J.V."/>
            <person name="Van de Peer Y."/>
            <person name="Deforce D."/>
            <person name="Van Nieuwerburgh F."/>
            <person name="Esteves A.C."/>
            <person name="Alves A."/>
        </authorList>
    </citation>
    <scope>NUCLEOTIDE SEQUENCE [LARGE SCALE GENOMIC DNA]</scope>
    <source>
        <strain evidence="2 4">LA-SOL3</strain>
    </source>
</reference>
<evidence type="ECO:0000313" key="3">
    <source>
        <dbReference type="EMBL" id="KAF9630993.1"/>
    </source>
</evidence>
<feature type="transmembrane region" description="Helical" evidence="1">
    <location>
        <begin position="221"/>
        <end position="239"/>
    </location>
</feature>